<dbReference type="GO" id="GO:0008483">
    <property type="term" value="F:transaminase activity"/>
    <property type="evidence" value="ECO:0007669"/>
    <property type="project" value="UniProtKB-KW"/>
</dbReference>
<feature type="domain" description="Aminotransferase class I/classII large" evidence="7">
    <location>
        <begin position="97"/>
        <end position="393"/>
    </location>
</feature>
<evidence type="ECO:0000256" key="1">
    <source>
        <dbReference type="ARBA" id="ARBA00001933"/>
    </source>
</evidence>
<protein>
    <recommendedName>
        <fullName evidence="7">Aminotransferase class I/classII large domain-containing protein</fullName>
    </recommendedName>
</protein>
<feature type="region of interest" description="Disordered" evidence="6">
    <location>
        <begin position="69"/>
        <end position="95"/>
    </location>
</feature>
<dbReference type="InterPro" id="IPR004839">
    <property type="entry name" value="Aminotransferase_I/II_large"/>
</dbReference>
<dbReference type="GO" id="GO:0030170">
    <property type="term" value="F:pyridoxal phosphate binding"/>
    <property type="evidence" value="ECO:0007669"/>
    <property type="project" value="InterPro"/>
</dbReference>
<reference evidence="8 9" key="1">
    <citation type="journal article" date="2014" name="BMC Genomics">
        <title>Comparative genome sequencing reveals chemotype-specific gene clusters in the toxigenic black mold Stachybotrys.</title>
        <authorList>
            <person name="Semeiks J."/>
            <person name="Borek D."/>
            <person name="Otwinowski Z."/>
            <person name="Grishin N.V."/>
        </authorList>
    </citation>
    <scope>NUCLEOTIDE SEQUENCE [LARGE SCALE GENOMIC DNA]</scope>
    <source>
        <strain evidence="9">CBS 109288 / IBT 7711</strain>
    </source>
</reference>
<evidence type="ECO:0000256" key="3">
    <source>
        <dbReference type="ARBA" id="ARBA00022576"/>
    </source>
</evidence>
<dbReference type="AlphaFoldDB" id="A0A084AWT0"/>
<dbReference type="InterPro" id="IPR015421">
    <property type="entry name" value="PyrdxlP-dep_Trfase_major"/>
</dbReference>
<feature type="region of interest" description="Disordered" evidence="6">
    <location>
        <begin position="1"/>
        <end position="22"/>
    </location>
</feature>
<dbReference type="Gene3D" id="3.40.640.10">
    <property type="entry name" value="Type I PLP-dependent aspartate aminotransferase-like (Major domain)"/>
    <property type="match status" value="1"/>
</dbReference>
<evidence type="ECO:0000256" key="5">
    <source>
        <dbReference type="ARBA" id="ARBA00022898"/>
    </source>
</evidence>
<dbReference type="PANTHER" id="PTHR42790">
    <property type="entry name" value="AMINOTRANSFERASE"/>
    <property type="match status" value="1"/>
</dbReference>
<keyword evidence="3" id="KW-0032">Aminotransferase</keyword>
<dbReference type="HOGENOM" id="CLU_017584_0_5_1"/>
<organism evidence="8 9">
    <name type="scientific">Stachybotrys chartarum (strain CBS 109288 / IBT 7711)</name>
    <name type="common">Toxic black mold</name>
    <name type="synonym">Stilbospora chartarum</name>
    <dbReference type="NCBI Taxonomy" id="1280523"/>
    <lineage>
        <taxon>Eukaryota</taxon>
        <taxon>Fungi</taxon>
        <taxon>Dikarya</taxon>
        <taxon>Ascomycota</taxon>
        <taxon>Pezizomycotina</taxon>
        <taxon>Sordariomycetes</taxon>
        <taxon>Hypocreomycetidae</taxon>
        <taxon>Hypocreales</taxon>
        <taxon>Stachybotryaceae</taxon>
        <taxon>Stachybotrys</taxon>
    </lineage>
</organism>
<evidence type="ECO:0000259" key="7">
    <source>
        <dbReference type="Pfam" id="PF00155"/>
    </source>
</evidence>
<accession>A0A084AWT0</accession>
<keyword evidence="5" id="KW-0663">Pyridoxal phosphate</keyword>
<dbReference type="InterPro" id="IPR015424">
    <property type="entry name" value="PyrdxlP-dep_Trfase"/>
</dbReference>
<dbReference type="Pfam" id="PF00155">
    <property type="entry name" value="Aminotran_1_2"/>
    <property type="match status" value="1"/>
</dbReference>
<comment type="similarity">
    <text evidence="2">Belongs to the class-I pyridoxal-phosphate-dependent aminotransferase family.</text>
</comment>
<dbReference type="PANTHER" id="PTHR42790:SF1">
    <property type="entry name" value="AROMATIC AMINO ACID AMINOTRANSFERASE, HYPOTHETICAL (EUROFUNG)"/>
    <property type="match status" value="1"/>
</dbReference>
<evidence type="ECO:0000313" key="9">
    <source>
        <dbReference type="Proteomes" id="UP000028045"/>
    </source>
</evidence>
<dbReference type="SUPFAM" id="SSF53383">
    <property type="entry name" value="PLP-dependent transferases"/>
    <property type="match status" value="1"/>
</dbReference>
<name>A0A084AWT0_STACB</name>
<evidence type="ECO:0000313" key="8">
    <source>
        <dbReference type="EMBL" id="KEY69759.1"/>
    </source>
</evidence>
<dbReference type="GO" id="GO:1901605">
    <property type="term" value="P:alpha-amino acid metabolic process"/>
    <property type="evidence" value="ECO:0007669"/>
    <property type="project" value="TreeGrafter"/>
</dbReference>
<gene>
    <name evidence="8" type="ORF">S7711_03739</name>
</gene>
<comment type="cofactor">
    <cofactor evidence="1">
        <name>pyridoxal 5'-phosphate</name>
        <dbReference type="ChEBI" id="CHEBI:597326"/>
    </cofactor>
</comment>
<dbReference type="Proteomes" id="UP000028045">
    <property type="component" value="Unassembled WGS sequence"/>
</dbReference>
<proteinExistence type="inferred from homology"/>
<evidence type="ECO:0000256" key="6">
    <source>
        <dbReference type="SAM" id="MobiDB-lite"/>
    </source>
</evidence>
<evidence type="ECO:0000256" key="2">
    <source>
        <dbReference type="ARBA" id="ARBA00007441"/>
    </source>
</evidence>
<dbReference type="InterPro" id="IPR050859">
    <property type="entry name" value="Class-I_PLP-dep_aminotransf"/>
</dbReference>
<dbReference type="CDD" id="cd00609">
    <property type="entry name" value="AAT_like"/>
    <property type="match status" value="1"/>
</dbReference>
<keyword evidence="4" id="KW-0808">Transferase</keyword>
<dbReference type="OrthoDB" id="691673at2759"/>
<dbReference type="EMBL" id="KL648513">
    <property type="protein sequence ID" value="KEY69759.1"/>
    <property type="molecule type" value="Genomic_DNA"/>
</dbReference>
<evidence type="ECO:0000256" key="4">
    <source>
        <dbReference type="ARBA" id="ARBA00022679"/>
    </source>
</evidence>
<keyword evidence="9" id="KW-1185">Reference proteome</keyword>
<sequence>MESTGPSLSPPMDLSHHYSRTTVQRKGSEMKSFYKYFQIPGIGNLAGGLPNDSLFPFDTLEAQVAKPERWTPTPNEPGQVLTVSSTSGPRPASHITVPKKVAEANPFKKIDLATALQYGTAEGYPPLRSFIRQFTRENLHPTVPYLGGPEVILTCGSTDGFSKVAEMIVEPWFPDRDDVKDRPGMLCEAFVYSGPLAAIKPKGVQVVAVEYDEQGMLASGTGGLEEVLTTWDYTRGRLPHFLYTVTMGHNPTGGILSVQRRREIYSLCRKFDIIIVEDDPYWYLQYPSAVAGEAQSRNGSQPRATESYRPQKSSGYEFLDSLVPSYLSIDTDGRVIRLDTFSKTVAPGCRLGWVTAQPNMIERLNRITEVTTQQPSGFVQSMVAEMIMGSQPEATATFRALSRRDKSAFAGWNMDGWVRWLEGLRGVYERRMTTMCTILDEHSSLLKQTSLNGDGSSEWDVITKTQLLSFSWPQGGMFIWAKVLFETHPLWQAKGNATPVIDGFALATAFLNFLCRKPCLVLPAPGSLFAATPEVHAERAWGFVRLCFAAVTEEDVAKCSQRFGKGLQGFWKVASVEEMEELIEGAFLAEMTSDVLDIGFGMGC</sequence>